<dbReference type="GO" id="GO:0003723">
    <property type="term" value="F:RNA binding"/>
    <property type="evidence" value="ECO:0007669"/>
    <property type="project" value="InterPro"/>
</dbReference>
<comment type="caution">
    <text evidence="2">The sequence shown here is derived from an EMBL/GenBank/DDBJ whole genome shotgun (WGS) entry which is preliminary data.</text>
</comment>
<evidence type="ECO:0000313" key="3">
    <source>
        <dbReference type="Proteomes" id="UP001054252"/>
    </source>
</evidence>
<dbReference type="AlphaFoldDB" id="A0AAV5IIL3"/>
<feature type="domain" description="PAZ" evidence="1">
    <location>
        <begin position="1"/>
        <end position="47"/>
    </location>
</feature>
<name>A0AAV5IIL3_9ROSI</name>
<dbReference type="Proteomes" id="UP001054252">
    <property type="component" value="Unassembled WGS sequence"/>
</dbReference>
<accession>A0AAV5IIL3</accession>
<proteinExistence type="predicted"/>
<evidence type="ECO:0000259" key="1">
    <source>
        <dbReference type="PROSITE" id="PS50821"/>
    </source>
</evidence>
<sequence length="47" mass="5323">MYPLSYSDRVKVKKALRGVKVEATHRGNVWRKYCVSGLISQPTSELA</sequence>
<dbReference type="PROSITE" id="PS50821">
    <property type="entry name" value="PAZ"/>
    <property type="match status" value="1"/>
</dbReference>
<dbReference type="Gene3D" id="2.170.260.10">
    <property type="entry name" value="paz domain"/>
    <property type="match status" value="1"/>
</dbReference>
<dbReference type="SUPFAM" id="SSF101690">
    <property type="entry name" value="PAZ domain"/>
    <property type="match status" value="1"/>
</dbReference>
<dbReference type="InterPro" id="IPR003100">
    <property type="entry name" value="PAZ_dom"/>
</dbReference>
<dbReference type="InterPro" id="IPR036085">
    <property type="entry name" value="PAZ_dom_sf"/>
</dbReference>
<organism evidence="2 3">
    <name type="scientific">Rubroshorea leprosula</name>
    <dbReference type="NCBI Taxonomy" id="152421"/>
    <lineage>
        <taxon>Eukaryota</taxon>
        <taxon>Viridiplantae</taxon>
        <taxon>Streptophyta</taxon>
        <taxon>Embryophyta</taxon>
        <taxon>Tracheophyta</taxon>
        <taxon>Spermatophyta</taxon>
        <taxon>Magnoliopsida</taxon>
        <taxon>eudicotyledons</taxon>
        <taxon>Gunneridae</taxon>
        <taxon>Pentapetalae</taxon>
        <taxon>rosids</taxon>
        <taxon>malvids</taxon>
        <taxon>Malvales</taxon>
        <taxon>Dipterocarpaceae</taxon>
        <taxon>Rubroshorea</taxon>
    </lineage>
</organism>
<keyword evidence="3" id="KW-1185">Reference proteome</keyword>
<protein>
    <recommendedName>
        <fullName evidence="1">PAZ domain-containing protein</fullName>
    </recommendedName>
</protein>
<dbReference type="EMBL" id="BPVZ01000011">
    <property type="protein sequence ID" value="GKU97484.1"/>
    <property type="molecule type" value="Genomic_DNA"/>
</dbReference>
<gene>
    <name evidence="2" type="ORF">SLEP1_g10627</name>
</gene>
<evidence type="ECO:0000313" key="2">
    <source>
        <dbReference type="EMBL" id="GKU97484.1"/>
    </source>
</evidence>
<reference evidence="2 3" key="1">
    <citation type="journal article" date="2021" name="Commun. Biol.">
        <title>The genome of Shorea leprosula (Dipterocarpaceae) highlights the ecological relevance of drought in aseasonal tropical rainforests.</title>
        <authorList>
            <person name="Ng K.K.S."/>
            <person name="Kobayashi M.J."/>
            <person name="Fawcett J.A."/>
            <person name="Hatakeyama M."/>
            <person name="Paape T."/>
            <person name="Ng C.H."/>
            <person name="Ang C.C."/>
            <person name="Tnah L.H."/>
            <person name="Lee C.T."/>
            <person name="Nishiyama T."/>
            <person name="Sese J."/>
            <person name="O'Brien M.J."/>
            <person name="Copetti D."/>
            <person name="Mohd Noor M.I."/>
            <person name="Ong R.C."/>
            <person name="Putra M."/>
            <person name="Sireger I.Z."/>
            <person name="Indrioko S."/>
            <person name="Kosugi Y."/>
            <person name="Izuno A."/>
            <person name="Isagi Y."/>
            <person name="Lee S.L."/>
            <person name="Shimizu K.K."/>
        </authorList>
    </citation>
    <scope>NUCLEOTIDE SEQUENCE [LARGE SCALE GENOMIC DNA]</scope>
    <source>
        <strain evidence="2">214</strain>
    </source>
</reference>